<evidence type="ECO:0000259" key="7">
    <source>
        <dbReference type="PROSITE" id="PS51900"/>
    </source>
</evidence>
<evidence type="ECO:0000256" key="2">
    <source>
        <dbReference type="ARBA" id="ARBA00022908"/>
    </source>
</evidence>
<sequence length="399" mass="46004">MPKEKKKKLPPGVRERNGRYTYRYSVPVIVNGKKKRKQKETESYPTAQEAYEAGIQIKADQIRGKLVDEKDITLEKWGERWLEDYTLLNDPSKHTIRNKKTTINSLKKHLGEHTKIKDISGDDYQRWLNNLKKDGRKEGTLKDYHSDACMIFGDAVRKKIITNDPTEEAKVPAYKQTLEEIEAGETMLPKYLEKEQLKHFLNFVRFRGNPQDYNIFVVLAYTGLRIGELLALKVSDFHEKERYLSITKTLTVLTSVKKYELGPPKNPSSIRKVTIGDTVIKVIKSQLAWREQKEKDGEVIHDGGFIFWSIKYPGYPGSVNAIEYRFSRLLEAAGLPSSLTPHSLRHTHVTLLAEAGEQLAVIQERLGHKNDDITRRVYLHVTEGQKKLVPDRFELVMNS</sequence>
<organism evidence="8 9">
    <name type="scientific">Paenibacillus melissococcoides</name>
    <dbReference type="NCBI Taxonomy" id="2912268"/>
    <lineage>
        <taxon>Bacteria</taxon>
        <taxon>Bacillati</taxon>
        <taxon>Bacillota</taxon>
        <taxon>Bacilli</taxon>
        <taxon>Bacillales</taxon>
        <taxon>Paenibacillaceae</taxon>
        <taxon>Paenibacillus</taxon>
    </lineage>
</organism>
<name>A0ABM9G0J0_9BACL</name>
<evidence type="ECO:0000256" key="3">
    <source>
        <dbReference type="ARBA" id="ARBA00023125"/>
    </source>
</evidence>
<dbReference type="InterPro" id="IPR010998">
    <property type="entry name" value="Integrase_recombinase_N"/>
</dbReference>
<dbReference type="PROSITE" id="PS51900">
    <property type="entry name" value="CB"/>
    <property type="match status" value="1"/>
</dbReference>
<dbReference type="Pfam" id="PF00589">
    <property type="entry name" value="Phage_integrase"/>
    <property type="match status" value="1"/>
</dbReference>
<dbReference type="RefSeq" id="WP_213430386.1">
    <property type="nucleotide sequence ID" value="NZ_AP031286.1"/>
</dbReference>
<dbReference type="Gene3D" id="1.10.150.130">
    <property type="match status" value="1"/>
</dbReference>
<evidence type="ECO:0000313" key="8">
    <source>
        <dbReference type="EMBL" id="CAH8245103.1"/>
    </source>
</evidence>
<evidence type="ECO:0000256" key="5">
    <source>
        <dbReference type="PROSITE-ProRule" id="PRU01248"/>
    </source>
</evidence>
<dbReference type="InterPro" id="IPR013762">
    <property type="entry name" value="Integrase-like_cat_sf"/>
</dbReference>
<evidence type="ECO:0000256" key="1">
    <source>
        <dbReference type="ARBA" id="ARBA00008857"/>
    </source>
</evidence>
<dbReference type="CDD" id="cd01189">
    <property type="entry name" value="INT_ICEBs1_C_like"/>
    <property type="match status" value="1"/>
</dbReference>
<keyword evidence="3 5" id="KW-0238">DNA-binding</keyword>
<gene>
    <name evidence="8" type="ORF">WJ0W_002333</name>
</gene>
<dbReference type="PANTHER" id="PTHR30349">
    <property type="entry name" value="PHAGE INTEGRASE-RELATED"/>
    <property type="match status" value="1"/>
</dbReference>
<protein>
    <submittedName>
        <fullName evidence="8">Site-specific integrase</fullName>
    </submittedName>
</protein>
<dbReference type="Proteomes" id="UP001154322">
    <property type="component" value="Unassembled WGS sequence"/>
</dbReference>
<accession>A0ABM9G0J0</accession>
<evidence type="ECO:0000313" key="9">
    <source>
        <dbReference type="Proteomes" id="UP001154322"/>
    </source>
</evidence>
<dbReference type="SUPFAM" id="SSF56349">
    <property type="entry name" value="DNA breaking-rejoining enzymes"/>
    <property type="match status" value="1"/>
</dbReference>
<dbReference type="PANTHER" id="PTHR30349:SF64">
    <property type="entry name" value="PROPHAGE INTEGRASE INTD-RELATED"/>
    <property type="match status" value="1"/>
</dbReference>
<comment type="caution">
    <text evidence="8">The sequence shown here is derived from an EMBL/GenBank/DDBJ whole genome shotgun (WGS) entry which is preliminary data.</text>
</comment>
<comment type="similarity">
    <text evidence="1">Belongs to the 'phage' integrase family.</text>
</comment>
<feature type="domain" description="Core-binding (CB)" evidence="7">
    <location>
        <begin position="72"/>
        <end position="156"/>
    </location>
</feature>
<keyword evidence="2" id="KW-0229">DNA integration</keyword>
<dbReference type="InterPro" id="IPR011010">
    <property type="entry name" value="DNA_brk_join_enz"/>
</dbReference>
<dbReference type="Gene3D" id="1.10.443.10">
    <property type="entry name" value="Intergrase catalytic core"/>
    <property type="match status" value="1"/>
</dbReference>
<dbReference type="PROSITE" id="PS51898">
    <property type="entry name" value="TYR_RECOMBINASE"/>
    <property type="match status" value="1"/>
</dbReference>
<evidence type="ECO:0000259" key="6">
    <source>
        <dbReference type="PROSITE" id="PS51898"/>
    </source>
</evidence>
<keyword evidence="9" id="KW-1185">Reference proteome</keyword>
<dbReference type="InterPro" id="IPR004107">
    <property type="entry name" value="Integrase_SAM-like_N"/>
</dbReference>
<feature type="domain" description="Tyr recombinase" evidence="6">
    <location>
        <begin position="187"/>
        <end position="391"/>
    </location>
</feature>
<dbReference type="EMBL" id="CALYLO010000002">
    <property type="protein sequence ID" value="CAH8245103.1"/>
    <property type="molecule type" value="Genomic_DNA"/>
</dbReference>
<reference evidence="8" key="1">
    <citation type="submission" date="2022-06" db="EMBL/GenBank/DDBJ databases">
        <authorList>
            <person name="Dietemann V."/>
            <person name="Ory F."/>
            <person name="Dainat B."/>
            <person name="Oberhansli S."/>
        </authorList>
    </citation>
    <scope>NUCLEOTIDE SEQUENCE</scope>
    <source>
        <strain evidence="8">Ena-SAMPLE-TAB-26-04-2022-14:26:32:270-5432</strain>
    </source>
</reference>
<dbReference type="Pfam" id="PF14659">
    <property type="entry name" value="Phage_int_SAM_3"/>
    <property type="match status" value="1"/>
</dbReference>
<evidence type="ECO:0000256" key="4">
    <source>
        <dbReference type="ARBA" id="ARBA00023172"/>
    </source>
</evidence>
<dbReference type="InterPro" id="IPR050090">
    <property type="entry name" value="Tyrosine_recombinase_XerCD"/>
</dbReference>
<keyword evidence="4" id="KW-0233">DNA recombination</keyword>
<dbReference type="InterPro" id="IPR044068">
    <property type="entry name" value="CB"/>
</dbReference>
<proteinExistence type="inferred from homology"/>
<dbReference type="InterPro" id="IPR002104">
    <property type="entry name" value="Integrase_catalytic"/>
</dbReference>